<dbReference type="Pfam" id="PF04716">
    <property type="entry name" value="ETC_C1_NDUFA5"/>
    <property type="match status" value="1"/>
</dbReference>
<dbReference type="PANTHER" id="PTHR12653">
    <property type="entry name" value="NADH-UBIQUINONE OXIDOREDUCTASE 13 KD-B SUBUNIT"/>
    <property type="match status" value="1"/>
</dbReference>
<dbReference type="GO" id="GO:0022904">
    <property type="term" value="P:respiratory electron transport chain"/>
    <property type="evidence" value="ECO:0007669"/>
    <property type="project" value="InterPro"/>
</dbReference>
<protein>
    <submittedName>
        <fullName evidence="11">NADH dehydrogenase [ubiquinone] 1 alpha subcomplex subunit 5</fullName>
    </submittedName>
</protein>
<gene>
    <name evidence="11" type="primary">NDUFA5</name>
</gene>
<comment type="function">
    <text evidence="1">Accessory subunit of the mitochondrial membrane respiratory chain NADH dehydrogenase (Complex I), that is believed not to be involved in catalysis. Complex I functions in the transfer of electrons from NADH to the respiratory chain. The immediate electron acceptor for the enzyme is believed to be ubiquinone.</text>
</comment>
<evidence type="ECO:0000256" key="4">
    <source>
        <dbReference type="ARBA" id="ARBA00011533"/>
    </source>
</evidence>
<keyword evidence="9" id="KW-0496">Mitochondrion</keyword>
<keyword evidence="6" id="KW-0679">Respiratory chain</keyword>
<evidence type="ECO:0000256" key="5">
    <source>
        <dbReference type="ARBA" id="ARBA00022448"/>
    </source>
</evidence>
<evidence type="ECO:0000256" key="2">
    <source>
        <dbReference type="ARBA" id="ARBA00004443"/>
    </source>
</evidence>
<evidence type="ECO:0000256" key="1">
    <source>
        <dbReference type="ARBA" id="ARBA00003195"/>
    </source>
</evidence>
<evidence type="ECO:0000256" key="7">
    <source>
        <dbReference type="ARBA" id="ARBA00022792"/>
    </source>
</evidence>
<dbReference type="AlphaFoldDB" id="T2MCJ8"/>
<dbReference type="EMBL" id="HAAD01003647">
    <property type="protein sequence ID" value="CDG69879.1"/>
    <property type="molecule type" value="mRNA"/>
</dbReference>
<evidence type="ECO:0000256" key="8">
    <source>
        <dbReference type="ARBA" id="ARBA00022982"/>
    </source>
</evidence>
<keyword evidence="10" id="KW-0472">Membrane</keyword>
<evidence type="ECO:0000256" key="9">
    <source>
        <dbReference type="ARBA" id="ARBA00023128"/>
    </source>
</evidence>
<comment type="subcellular location">
    <subcellularLocation>
        <location evidence="2">Mitochondrion inner membrane</location>
        <topology evidence="2">Peripheral membrane protein</topology>
        <orientation evidence="2">Matrix side</orientation>
    </subcellularLocation>
</comment>
<evidence type="ECO:0000256" key="10">
    <source>
        <dbReference type="ARBA" id="ARBA00023136"/>
    </source>
</evidence>
<dbReference type="OMA" id="ENQWKWP"/>
<keyword evidence="8" id="KW-0249">Electron transport</keyword>
<accession>T2MCJ8</accession>
<dbReference type="GO" id="GO:0005743">
    <property type="term" value="C:mitochondrial inner membrane"/>
    <property type="evidence" value="ECO:0007669"/>
    <property type="project" value="UniProtKB-SubCell"/>
</dbReference>
<evidence type="ECO:0000256" key="3">
    <source>
        <dbReference type="ARBA" id="ARBA00010261"/>
    </source>
</evidence>
<evidence type="ECO:0000256" key="6">
    <source>
        <dbReference type="ARBA" id="ARBA00022660"/>
    </source>
</evidence>
<comment type="subunit">
    <text evidence="4">Complex I is composed of 45 different subunits.</text>
</comment>
<dbReference type="InterPro" id="IPR006806">
    <property type="entry name" value="NDUFA5"/>
</dbReference>
<keyword evidence="11" id="KW-0830">Ubiquinone</keyword>
<dbReference type="OrthoDB" id="286811at2759"/>
<dbReference type="KEGG" id="hmg:100205950"/>
<keyword evidence="5" id="KW-0813">Transport</keyword>
<reference evidence="11" key="1">
    <citation type="journal article" date="2013" name="Genome Biol. Evol.">
        <title>Punctuated emergences of genetic and phenotypic innovations in eumetazoan, bilaterian, euteleostome, and hominidae ancestors.</title>
        <authorList>
            <person name="Wenger Y."/>
            <person name="Galliot B."/>
        </authorList>
    </citation>
    <scope>NUCLEOTIDE SEQUENCE</scope>
    <source>
        <tissue evidence="11">Whole animals</tissue>
    </source>
</reference>
<keyword evidence="7" id="KW-0999">Mitochondrion inner membrane</keyword>
<evidence type="ECO:0000313" key="11">
    <source>
        <dbReference type="EMBL" id="CDG69879.1"/>
    </source>
</evidence>
<comment type="similarity">
    <text evidence="3">Belongs to the complex I NDUFA5 subunit family.</text>
</comment>
<sequence length="114" mass="12838">MTSNIKKVATQLVGISVSKTPRKTLVDLYSQTLSILGSMPASSVYRLQTEEITRKRLETVQNEENVILIEEKINCGQIEEVIIQAKDELSLAEKIIEFKPWEPLNEVAPPGQWA</sequence>
<dbReference type="PANTHER" id="PTHR12653:SF0">
    <property type="entry name" value="NADH DEHYDROGENASE [UBIQUINONE] 1 ALPHA SUBCOMPLEX SUBUNIT 5"/>
    <property type="match status" value="1"/>
</dbReference>
<name>T2MCJ8_HYDVU</name>
<proteinExistence type="evidence at transcript level"/>
<organism evidence="11">
    <name type="scientific">Hydra vulgaris</name>
    <name type="common">Hydra</name>
    <name type="synonym">Hydra attenuata</name>
    <dbReference type="NCBI Taxonomy" id="6087"/>
    <lineage>
        <taxon>Eukaryota</taxon>
        <taxon>Metazoa</taxon>
        <taxon>Cnidaria</taxon>
        <taxon>Hydrozoa</taxon>
        <taxon>Hydroidolina</taxon>
        <taxon>Anthoathecata</taxon>
        <taxon>Aplanulata</taxon>
        <taxon>Hydridae</taxon>
        <taxon>Hydra</taxon>
    </lineage>
</organism>